<evidence type="ECO:0000259" key="2">
    <source>
        <dbReference type="Pfam" id="PF24748"/>
    </source>
</evidence>
<sequence length="90" mass="10059">MLFALVALQLVLIVEFPFTVHGRTYYNARCNDTLFDDTLHECCGGELILRLSSRKCCGATIYRKRLAVCCKGDFLLSKLAGTTCEEFLAS</sequence>
<accession>A0AAD9K4K9</accession>
<dbReference type="Proteomes" id="UP001209878">
    <property type="component" value="Unassembled WGS sequence"/>
</dbReference>
<evidence type="ECO:0000313" key="4">
    <source>
        <dbReference type="Proteomes" id="UP001209878"/>
    </source>
</evidence>
<feature type="domain" description="Galaxin-like repeats" evidence="2">
    <location>
        <begin position="29"/>
        <end position="75"/>
    </location>
</feature>
<reference evidence="3" key="1">
    <citation type="journal article" date="2023" name="Mol. Biol. Evol.">
        <title>Third-Generation Sequencing Reveals the Adaptive Role of the Epigenome in Three Deep-Sea Polychaetes.</title>
        <authorList>
            <person name="Perez M."/>
            <person name="Aroh O."/>
            <person name="Sun Y."/>
            <person name="Lan Y."/>
            <person name="Juniper S.K."/>
            <person name="Young C.R."/>
            <person name="Angers B."/>
            <person name="Qian P.Y."/>
        </authorList>
    </citation>
    <scope>NUCLEOTIDE SEQUENCE</scope>
    <source>
        <strain evidence="3">R07B-5</strain>
    </source>
</reference>
<dbReference type="EMBL" id="JAODUO010001435">
    <property type="protein sequence ID" value="KAK2164008.1"/>
    <property type="molecule type" value="Genomic_DNA"/>
</dbReference>
<gene>
    <name evidence="3" type="ORF">NP493_1437g00015</name>
</gene>
<feature type="chain" id="PRO_5042148079" description="Galaxin-like repeats domain-containing protein" evidence="1">
    <location>
        <begin position="23"/>
        <end position="90"/>
    </location>
</feature>
<proteinExistence type="predicted"/>
<comment type="caution">
    <text evidence="3">The sequence shown here is derived from an EMBL/GenBank/DDBJ whole genome shotgun (WGS) entry which is preliminary data.</text>
</comment>
<protein>
    <recommendedName>
        <fullName evidence="2">Galaxin-like repeats domain-containing protein</fullName>
    </recommendedName>
</protein>
<name>A0AAD9K4K9_RIDPI</name>
<dbReference type="Pfam" id="PF24748">
    <property type="entry name" value="Galaxin_repeat"/>
    <property type="match status" value="1"/>
</dbReference>
<organism evidence="3 4">
    <name type="scientific">Ridgeia piscesae</name>
    <name type="common">Tubeworm</name>
    <dbReference type="NCBI Taxonomy" id="27915"/>
    <lineage>
        <taxon>Eukaryota</taxon>
        <taxon>Metazoa</taxon>
        <taxon>Spiralia</taxon>
        <taxon>Lophotrochozoa</taxon>
        <taxon>Annelida</taxon>
        <taxon>Polychaeta</taxon>
        <taxon>Sedentaria</taxon>
        <taxon>Canalipalpata</taxon>
        <taxon>Sabellida</taxon>
        <taxon>Siboglinidae</taxon>
        <taxon>Ridgeia</taxon>
    </lineage>
</organism>
<feature type="signal peptide" evidence="1">
    <location>
        <begin position="1"/>
        <end position="22"/>
    </location>
</feature>
<evidence type="ECO:0000256" key="1">
    <source>
        <dbReference type="SAM" id="SignalP"/>
    </source>
</evidence>
<keyword evidence="1" id="KW-0732">Signal</keyword>
<evidence type="ECO:0000313" key="3">
    <source>
        <dbReference type="EMBL" id="KAK2164008.1"/>
    </source>
</evidence>
<keyword evidence="4" id="KW-1185">Reference proteome</keyword>
<dbReference type="InterPro" id="IPR056601">
    <property type="entry name" value="Galaxin_dom"/>
</dbReference>
<dbReference type="AlphaFoldDB" id="A0AAD9K4K9"/>